<dbReference type="AlphaFoldDB" id="A0A450ZIG7"/>
<dbReference type="Pfam" id="PF03781">
    <property type="entry name" value="FGE-sulfatase"/>
    <property type="match status" value="1"/>
</dbReference>
<organism evidence="2">
    <name type="scientific">Candidatus Kentrum sp. TUN</name>
    <dbReference type="NCBI Taxonomy" id="2126343"/>
    <lineage>
        <taxon>Bacteria</taxon>
        <taxon>Pseudomonadati</taxon>
        <taxon>Pseudomonadota</taxon>
        <taxon>Gammaproteobacteria</taxon>
        <taxon>Candidatus Kentrum</taxon>
    </lineage>
</organism>
<dbReference type="PANTHER" id="PTHR23150:SF19">
    <property type="entry name" value="FORMYLGLYCINE-GENERATING ENZYME"/>
    <property type="match status" value="1"/>
</dbReference>
<dbReference type="GO" id="GO:0120147">
    <property type="term" value="F:formylglycine-generating oxidase activity"/>
    <property type="evidence" value="ECO:0007669"/>
    <property type="project" value="TreeGrafter"/>
</dbReference>
<dbReference type="InterPro" id="IPR016187">
    <property type="entry name" value="CTDL_fold"/>
</dbReference>
<dbReference type="EMBL" id="CAADFY010000025">
    <property type="protein sequence ID" value="VFK53605.1"/>
    <property type="molecule type" value="Genomic_DNA"/>
</dbReference>
<dbReference type="Gene3D" id="3.90.1580.10">
    <property type="entry name" value="paralog of FGE (formylglycine-generating enzyme)"/>
    <property type="match status" value="1"/>
</dbReference>
<dbReference type="InterPro" id="IPR005532">
    <property type="entry name" value="SUMF_dom"/>
</dbReference>
<feature type="domain" description="Sulfatase-modifying factor enzyme-like" evidence="1">
    <location>
        <begin position="70"/>
        <end position="319"/>
    </location>
</feature>
<evidence type="ECO:0000313" key="2">
    <source>
        <dbReference type="EMBL" id="VFK53605.1"/>
    </source>
</evidence>
<evidence type="ECO:0000313" key="3">
    <source>
        <dbReference type="EMBL" id="VFK55152.1"/>
    </source>
</evidence>
<evidence type="ECO:0000259" key="1">
    <source>
        <dbReference type="Pfam" id="PF03781"/>
    </source>
</evidence>
<gene>
    <name evidence="3" type="ORF">BECKTUN1418E_GA0071001_102522</name>
    <name evidence="2" type="ORF">BECKTUN1418F_GA0071002_102522</name>
</gene>
<reference evidence="2" key="1">
    <citation type="submission" date="2019-02" db="EMBL/GenBank/DDBJ databases">
        <authorList>
            <person name="Gruber-Vodicka R. H."/>
            <person name="Seah K. B. B."/>
        </authorList>
    </citation>
    <scope>NUCLEOTIDE SEQUENCE</scope>
    <source>
        <strain evidence="3">BECK_BY2</strain>
        <strain evidence="2">BECK_BY3</strain>
    </source>
</reference>
<sequence>MRRSETAVTLEGWEASRTNPNGAVEIRTDREVLTLRRRLRPAWASAAGRDGFGLWAEFEHGGVVQRLRWCPPGKFMMGSPTDEPGRYEDEGPQHEVVLREGFWLFHTPVTQQLWQAVMGENPSRFQDPHRPVENVSWRNSRRFLAVINERIPGLDLMLPSEAQWEYACRAGTRTALYNGPMEILGEKNAPALDAIAWYGGNSGVDFHLEYGQDSSHWPGKQYPHKRAGTHPVGGKEPNPWGLFDMLGNVWEWTLDAWRDDYRDAPGDGAAWEGWDFNANADRVVRGGSWISNASRVRIASRLGYWPGIHDFNLGFRCARVHW</sequence>
<dbReference type="EMBL" id="CAADFV010000025">
    <property type="protein sequence ID" value="VFK55152.1"/>
    <property type="molecule type" value="Genomic_DNA"/>
</dbReference>
<dbReference type="InterPro" id="IPR051043">
    <property type="entry name" value="Sulfatase_Mod_Factor_Kinase"/>
</dbReference>
<name>A0A450ZIG7_9GAMM</name>
<proteinExistence type="predicted"/>
<dbReference type="PANTHER" id="PTHR23150">
    <property type="entry name" value="SULFATASE MODIFYING FACTOR 1, 2"/>
    <property type="match status" value="1"/>
</dbReference>
<dbReference type="InterPro" id="IPR042095">
    <property type="entry name" value="SUMF_sf"/>
</dbReference>
<protein>
    <submittedName>
        <fullName evidence="2">Formylglycine-generating enzyme, required for sulfatase activity, contains SUMF1/FGE domain</fullName>
    </submittedName>
</protein>
<dbReference type="SUPFAM" id="SSF56436">
    <property type="entry name" value="C-type lectin-like"/>
    <property type="match status" value="1"/>
</dbReference>
<accession>A0A450ZIG7</accession>